<evidence type="ECO:0000313" key="3">
    <source>
        <dbReference type="Proteomes" id="UP000821853"/>
    </source>
</evidence>
<sequence length="567" mass="62799">MYLLASCDGPITGMYIGACSPRAGTARHDSADSAPLFGAPSDQGNLCRGALAQQNAAMGKEGASQGSTSTARKRPGQTMKLTSFFAKVPKLNQQAKGELEDNKAKLRAIVETVLLCGRQDLALRDDKDSGRLSLEEPLQNDGNFRALLRYRANGGDIILTNHIRAAGSNALYSSPHIQNEIISIIGKLTQDKIVRQVNEAGFFSVLADETTDLSQTEQFSLRVRYVDPTTSSIREDFLCFVHVDGVSASSLADTRKRELQNLGLHLDMMRGQGYDGAAAMSGAFNGVQALIRNDFPTALYTHCSLHSLNLCLSDASAVQDIRRAFGTISEVCTFFRLSPKRTAVLKKHLEASTKSFRRLRRYCETRWVERHDSVALFGEALSEIVHSLEEFMGTSPDKATASTAHCLHQRICSFNFLLCLAVSKTFLGLTHHLSVYLQSPAIHMIVALEQVDLVLTKLDEMGTNAEAEFHKICFLYQDRAAEFGVKCEIPRVVGTQRYRANYPCSSAEEYYRRATFIPYIDDLKASLKRRFANHGKHCKVCNLYCQSTPPRANLNLCSRPSIFTPEI</sequence>
<organism evidence="2 3">
    <name type="scientific">Haemaphysalis longicornis</name>
    <name type="common">Bush tick</name>
    <dbReference type="NCBI Taxonomy" id="44386"/>
    <lineage>
        <taxon>Eukaryota</taxon>
        <taxon>Metazoa</taxon>
        <taxon>Ecdysozoa</taxon>
        <taxon>Arthropoda</taxon>
        <taxon>Chelicerata</taxon>
        <taxon>Arachnida</taxon>
        <taxon>Acari</taxon>
        <taxon>Parasitiformes</taxon>
        <taxon>Ixodida</taxon>
        <taxon>Ixodoidea</taxon>
        <taxon>Ixodidae</taxon>
        <taxon>Haemaphysalinae</taxon>
        <taxon>Haemaphysalis</taxon>
    </lineage>
</organism>
<evidence type="ECO:0000313" key="2">
    <source>
        <dbReference type="EMBL" id="KAH9360004.1"/>
    </source>
</evidence>
<dbReference type="PANTHER" id="PTHR46289:SF17">
    <property type="entry name" value="HAT C-TERMINAL DIMERISATION DOMAIN-CONTAINING PROTEIN"/>
    <property type="match status" value="1"/>
</dbReference>
<dbReference type="Proteomes" id="UP000821853">
    <property type="component" value="Chromosome 1"/>
</dbReference>
<keyword evidence="3" id="KW-1185">Reference proteome</keyword>
<name>A0A9J6FCZ6_HAELO</name>
<dbReference type="EMBL" id="JABSTR010000001">
    <property type="protein sequence ID" value="KAH9360004.1"/>
    <property type="molecule type" value="Genomic_DNA"/>
</dbReference>
<dbReference type="InterPro" id="IPR052958">
    <property type="entry name" value="IFN-induced_PKR_regulator"/>
</dbReference>
<dbReference type="VEuPathDB" id="VectorBase:HLOH_043878"/>
<comment type="caution">
    <text evidence="2">The sequence shown here is derived from an EMBL/GenBank/DDBJ whole genome shotgun (WGS) entry which is preliminary data.</text>
</comment>
<accession>A0A9J6FCZ6</accession>
<dbReference type="Pfam" id="PF14291">
    <property type="entry name" value="DUF4371"/>
    <property type="match status" value="1"/>
</dbReference>
<proteinExistence type="predicted"/>
<reference evidence="2 3" key="1">
    <citation type="journal article" date="2020" name="Cell">
        <title>Large-Scale Comparative Analyses of Tick Genomes Elucidate Their Genetic Diversity and Vector Capacities.</title>
        <authorList>
            <consortium name="Tick Genome and Microbiome Consortium (TIGMIC)"/>
            <person name="Jia N."/>
            <person name="Wang J."/>
            <person name="Shi W."/>
            <person name="Du L."/>
            <person name="Sun Y."/>
            <person name="Zhan W."/>
            <person name="Jiang J.F."/>
            <person name="Wang Q."/>
            <person name="Zhang B."/>
            <person name="Ji P."/>
            <person name="Bell-Sakyi L."/>
            <person name="Cui X.M."/>
            <person name="Yuan T.T."/>
            <person name="Jiang B.G."/>
            <person name="Yang W.F."/>
            <person name="Lam T.T."/>
            <person name="Chang Q.C."/>
            <person name="Ding S.J."/>
            <person name="Wang X.J."/>
            <person name="Zhu J.G."/>
            <person name="Ruan X.D."/>
            <person name="Zhao L."/>
            <person name="Wei J.T."/>
            <person name="Ye R.Z."/>
            <person name="Que T.C."/>
            <person name="Du C.H."/>
            <person name="Zhou Y.H."/>
            <person name="Cheng J.X."/>
            <person name="Dai P.F."/>
            <person name="Guo W.B."/>
            <person name="Han X.H."/>
            <person name="Huang E.J."/>
            <person name="Li L.F."/>
            <person name="Wei W."/>
            <person name="Gao Y.C."/>
            <person name="Liu J.Z."/>
            <person name="Shao H.Z."/>
            <person name="Wang X."/>
            <person name="Wang C.C."/>
            <person name="Yang T.C."/>
            <person name="Huo Q.B."/>
            <person name="Li W."/>
            <person name="Chen H.Y."/>
            <person name="Chen S.E."/>
            <person name="Zhou L.G."/>
            <person name="Ni X.B."/>
            <person name="Tian J.H."/>
            <person name="Sheng Y."/>
            <person name="Liu T."/>
            <person name="Pan Y.S."/>
            <person name="Xia L.Y."/>
            <person name="Li J."/>
            <person name="Zhao F."/>
            <person name="Cao W.C."/>
        </authorList>
    </citation>
    <scope>NUCLEOTIDE SEQUENCE [LARGE SCALE GENOMIC DNA]</scope>
    <source>
        <strain evidence="2">HaeL-2018</strain>
    </source>
</reference>
<feature type="domain" description="DUF4371" evidence="1">
    <location>
        <begin position="136"/>
        <end position="286"/>
    </location>
</feature>
<gene>
    <name evidence="2" type="ORF">HPB48_013634</name>
</gene>
<dbReference type="InterPro" id="IPR025398">
    <property type="entry name" value="DUF4371"/>
</dbReference>
<dbReference type="PANTHER" id="PTHR46289">
    <property type="entry name" value="52 KDA REPRESSOR OF THE INHIBITOR OF THE PROTEIN KINASE-LIKE PROTEIN-RELATED"/>
    <property type="match status" value="1"/>
</dbReference>
<dbReference type="OMA" id="MLAITHQ"/>
<protein>
    <recommendedName>
        <fullName evidence="1">DUF4371 domain-containing protein</fullName>
    </recommendedName>
</protein>
<dbReference type="AlphaFoldDB" id="A0A9J6FCZ6"/>
<evidence type="ECO:0000259" key="1">
    <source>
        <dbReference type="Pfam" id="PF14291"/>
    </source>
</evidence>
<dbReference type="OrthoDB" id="6516454at2759"/>